<gene>
    <name evidence="7" type="primary">LOC111452038</name>
</gene>
<dbReference type="PROSITE" id="PS50888">
    <property type="entry name" value="BHLH"/>
    <property type="match status" value="1"/>
</dbReference>
<dbReference type="Pfam" id="PF00010">
    <property type="entry name" value="HLH"/>
    <property type="match status" value="1"/>
</dbReference>
<evidence type="ECO:0000256" key="1">
    <source>
        <dbReference type="ARBA" id="ARBA00004123"/>
    </source>
</evidence>
<dbReference type="GeneID" id="111452038"/>
<evidence type="ECO:0000256" key="3">
    <source>
        <dbReference type="ARBA" id="ARBA00023163"/>
    </source>
</evidence>
<dbReference type="InterPro" id="IPR011598">
    <property type="entry name" value="bHLH_dom"/>
</dbReference>
<dbReference type="PANTHER" id="PTHR12565">
    <property type="entry name" value="STEROL REGULATORY ELEMENT-BINDING PROTEIN"/>
    <property type="match status" value="1"/>
</dbReference>
<dbReference type="InterPro" id="IPR024097">
    <property type="entry name" value="bHLH_ZIP_TF"/>
</dbReference>
<feature type="domain" description="BHLH" evidence="5">
    <location>
        <begin position="158"/>
        <end position="208"/>
    </location>
</feature>
<evidence type="ECO:0000259" key="5">
    <source>
        <dbReference type="PROSITE" id="PS50888"/>
    </source>
</evidence>
<evidence type="ECO:0000256" key="4">
    <source>
        <dbReference type="ARBA" id="ARBA00023242"/>
    </source>
</evidence>
<organism evidence="6 7">
    <name type="scientific">Cucurbita moschata</name>
    <name type="common">Winter crookneck squash</name>
    <name type="synonym">Cucurbita pepo var. moschata</name>
    <dbReference type="NCBI Taxonomy" id="3662"/>
    <lineage>
        <taxon>Eukaryota</taxon>
        <taxon>Viridiplantae</taxon>
        <taxon>Streptophyta</taxon>
        <taxon>Embryophyta</taxon>
        <taxon>Tracheophyta</taxon>
        <taxon>Spermatophyta</taxon>
        <taxon>Magnoliopsida</taxon>
        <taxon>eudicotyledons</taxon>
        <taxon>Gunneridae</taxon>
        <taxon>Pentapetalae</taxon>
        <taxon>rosids</taxon>
        <taxon>fabids</taxon>
        <taxon>Cucurbitales</taxon>
        <taxon>Cucurbitaceae</taxon>
        <taxon>Cucurbiteae</taxon>
        <taxon>Cucurbita</taxon>
    </lineage>
</organism>
<evidence type="ECO:0000256" key="2">
    <source>
        <dbReference type="ARBA" id="ARBA00023015"/>
    </source>
</evidence>
<dbReference type="Proteomes" id="UP000504609">
    <property type="component" value="Unplaced"/>
</dbReference>
<keyword evidence="6" id="KW-1185">Reference proteome</keyword>
<accession>A0A6J1G8V9</accession>
<dbReference type="Gene3D" id="4.10.280.10">
    <property type="entry name" value="Helix-loop-helix DNA-binding domain"/>
    <property type="match status" value="1"/>
</dbReference>
<dbReference type="GO" id="GO:0005634">
    <property type="term" value="C:nucleus"/>
    <property type="evidence" value="ECO:0007669"/>
    <property type="project" value="UniProtKB-SubCell"/>
</dbReference>
<keyword evidence="4" id="KW-0539">Nucleus</keyword>
<evidence type="ECO:0000313" key="6">
    <source>
        <dbReference type="Proteomes" id="UP000504609"/>
    </source>
</evidence>
<protein>
    <submittedName>
        <fullName evidence="7">Transcription factor BEE 3-like isoform X1</fullName>
    </submittedName>
</protein>
<dbReference type="KEGG" id="cmos:111452038"/>
<dbReference type="PANTHER" id="PTHR12565:SF184">
    <property type="entry name" value="BHLH TRANSCRIPTION FACTOR"/>
    <property type="match status" value="1"/>
</dbReference>
<keyword evidence="3" id="KW-0804">Transcription</keyword>
<dbReference type="GO" id="GO:0003700">
    <property type="term" value="F:DNA-binding transcription factor activity"/>
    <property type="evidence" value="ECO:0007669"/>
    <property type="project" value="TreeGrafter"/>
</dbReference>
<evidence type="ECO:0000313" key="7">
    <source>
        <dbReference type="RefSeq" id="XP_022948327.1"/>
    </source>
</evidence>
<dbReference type="SMART" id="SM00353">
    <property type="entry name" value="HLH"/>
    <property type="match status" value="1"/>
</dbReference>
<keyword evidence="2" id="KW-0805">Transcription regulation</keyword>
<proteinExistence type="predicted"/>
<name>A0A6J1G8V9_CUCMO</name>
<dbReference type="SUPFAM" id="SSF47459">
    <property type="entry name" value="HLH, helix-loop-helix DNA-binding domain"/>
    <property type="match status" value="1"/>
</dbReference>
<dbReference type="InterPro" id="IPR036638">
    <property type="entry name" value="HLH_DNA-bd_sf"/>
</dbReference>
<comment type="subcellular location">
    <subcellularLocation>
        <location evidence="1">Nucleus</location>
    </subcellularLocation>
</comment>
<dbReference type="RefSeq" id="XP_022948327.1">
    <property type="nucleotide sequence ID" value="XM_023092559.1"/>
</dbReference>
<reference evidence="7" key="1">
    <citation type="submission" date="2025-08" db="UniProtKB">
        <authorList>
            <consortium name="RefSeq"/>
        </authorList>
    </citation>
    <scope>IDENTIFICATION</scope>
    <source>
        <tissue evidence="7">Young leaves</tissue>
    </source>
</reference>
<sequence length="262" mass="29704">MIEFRQDLHHFKSSKASEERGLNMEVINQFPNMTESMLEDFNETDFSEENFLGYHFQLPENTTRSSISDFPRVALFKCQNEFPVITRSSPLVDSSQETMNRKAKQVLVSFSGTPCSAFGNNCSVARNLKNLGGRKRRKCEKEQEKPAEVVHIRAKRGEATHSHSLAERVRREKINNKLKCLQNLVPGCHKTMGMTMVLDETITYVHSLQNQVEFLSMELATACSTLGINSGMGATRKASVIQQLPERVLTFDILLSNIKNKT</sequence>
<dbReference type="GO" id="GO:0046983">
    <property type="term" value="F:protein dimerization activity"/>
    <property type="evidence" value="ECO:0007669"/>
    <property type="project" value="InterPro"/>
</dbReference>
<dbReference type="AlphaFoldDB" id="A0A6J1G8V9"/>